<dbReference type="SMART" id="SM00228">
    <property type="entry name" value="PDZ"/>
    <property type="match status" value="1"/>
</dbReference>
<dbReference type="PANTHER" id="PTHR23119:SF44">
    <property type="entry name" value="PROTEIN LAP4"/>
    <property type="match status" value="1"/>
</dbReference>
<dbReference type="GO" id="GO:0045197">
    <property type="term" value="P:establishment or maintenance of epithelial cell apical/basal polarity"/>
    <property type="evidence" value="ECO:0007669"/>
    <property type="project" value="TreeGrafter"/>
</dbReference>
<dbReference type="Pfam" id="PF00595">
    <property type="entry name" value="PDZ"/>
    <property type="match status" value="1"/>
</dbReference>
<keyword evidence="3" id="KW-1185">Reference proteome</keyword>
<sequence length="141" mass="15480">EENSSDNCVFDGKINASFESDCPVEFHSQTTVQSYPYDIFNIYVQRELSGLGISIAGGKGSTPYKGEDEGIFVSKVTQGGPSDKGGLKVDDKILKVNDIPMMDVDHSNAVQILRNAGNTIKFTVLRQKVNIQSENKEIQPH</sequence>
<dbReference type="InterPro" id="IPR001478">
    <property type="entry name" value="PDZ"/>
</dbReference>
<dbReference type="GO" id="GO:0014069">
    <property type="term" value="C:postsynaptic density"/>
    <property type="evidence" value="ECO:0007669"/>
    <property type="project" value="TreeGrafter"/>
</dbReference>
<accession>A0AAV4NFE3</accession>
<evidence type="ECO:0000259" key="1">
    <source>
        <dbReference type="PROSITE" id="PS50106"/>
    </source>
</evidence>
<dbReference type="GO" id="GO:0098887">
    <property type="term" value="P:neurotransmitter receptor transport, endosome to postsynaptic membrane"/>
    <property type="evidence" value="ECO:0007669"/>
    <property type="project" value="TreeGrafter"/>
</dbReference>
<dbReference type="GO" id="GO:0043113">
    <property type="term" value="P:receptor clustering"/>
    <property type="evidence" value="ECO:0007669"/>
    <property type="project" value="TreeGrafter"/>
</dbReference>
<dbReference type="InterPro" id="IPR050614">
    <property type="entry name" value="Synaptic_Scaffolding_LAP-MAGUK"/>
</dbReference>
<dbReference type="GO" id="GO:0019901">
    <property type="term" value="F:protein kinase binding"/>
    <property type="evidence" value="ECO:0007669"/>
    <property type="project" value="TreeGrafter"/>
</dbReference>
<dbReference type="InterPro" id="IPR036034">
    <property type="entry name" value="PDZ_sf"/>
</dbReference>
<evidence type="ECO:0000313" key="3">
    <source>
        <dbReference type="Proteomes" id="UP001054837"/>
    </source>
</evidence>
<reference evidence="2 3" key="1">
    <citation type="submission" date="2021-06" db="EMBL/GenBank/DDBJ databases">
        <title>Caerostris darwini draft genome.</title>
        <authorList>
            <person name="Kono N."/>
            <person name="Arakawa K."/>
        </authorList>
    </citation>
    <scope>NUCLEOTIDE SEQUENCE [LARGE SCALE GENOMIC DNA]</scope>
</reference>
<protein>
    <submittedName>
        <fullName evidence="2">Protein lap4</fullName>
    </submittedName>
</protein>
<dbReference type="GO" id="GO:0045211">
    <property type="term" value="C:postsynaptic membrane"/>
    <property type="evidence" value="ECO:0007669"/>
    <property type="project" value="TreeGrafter"/>
</dbReference>
<name>A0AAV4NFE3_9ARAC</name>
<dbReference type="EMBL" id="BPLQ01001570">
    <property type="protein sequence ID" value="GIX83089.1"/>
    <property type="molecule type" value="Genomic_DNA"/>
</dbReference>
<dbReference type="Proteomes" id="UP001054837">
    <property type="component" value="Unassembled WGS sequence"/>
</dbReference>
<dbReference type="AlphaFoldDB" id="A0AAV4NFE3"/>
<dbReference type="GO" id="GO:0098609">
    <property type="term" value="P:cell-cell adhesion"/>
    <property type="evidence" value="ECO:0007669"/>
    <property type="project" value="TreeGrafter"/>
</dbReference>
<gene>
    <name evidence="2" type="primary">scrib</name>
    <name evidence="2" type="ORF">CDAR_191361</name>
</gene>
<feature type="non-terminal residue" evidence="2">
    <location>
        <position position="1"/>
    </location>
</feature>
<comment type="caution">
    <text evidence="2">The sequence shown here is derived from an EMBL/GenBank/DDBJ whole genome shotgun (WGS) entry which is preliminary data.</text>
</comment>
<dbReference type="Gene3D" id="2.30.42.10">
    <property type="match status" value="1"/>
</dbReference>
<dbReference type="PANTHER" id="PTHR23119">
    <property type="entry name" value="DISCS LARGE"/>
    <property type="match status" value="1"/>
</dbReference>
<proteinExistence type="predicted"/>
<dbReference type="GO" id="GO:0098968">
    <property type="term" value="P:neurotransmitter receptor transport postsynaptic membrane to endosome"/>
    <property type="evidence" value="ECO:0007669"/>
    <property type="project" value="TreeGrafter"/>
</dbReference>
<organism evidence="2 3">
    <name type="scientific">Caerostris darwini</name>
    <dbReference type="NCBI Taxonomy" id="1538125"/>
    <lineage>
        <taxon>Eukaryota</taxon>
        <taxon>Metazoa</taxon>
        <taxon>Ecdysozoa</taxon>
        <taxon>Arthropoda</taxon>
        <taxon>Chelicerata</taxon>
        <taxon>Arachnida</taxon>
        <taxon>Araneae</taxon>
        <taxon>Araneomorphae</taxon>
        <taxon>Entelegynae</taxon>
        <taxon>Araneoidea</taxon>
        <taxon>Araneidae</taxon>
        <taxon>Caerostris</taxon>
    </lineage>
</organism>
<feature type="domain" description="PDZ" evidence="1">
    <location>
        <begin position="41"/>
        <end position="128"/>
    </location>
</feature>
<evidence type="ECO:0000313" key="2">
    <source>
        <dbReference type="EMBL" id="GIX83089.1"/>
    </source>
</evidence>
<dbReference type="PROSITE" id="PS50106">
    <property type="entry name" value="PDZ"/>
    <property type="match status" value="1"/>
</dbReference>
<dbReference type="SUPFAM" id="SSF50156">
    <property type="entry name" value="PDZ domain-like"/>
    <property type="match status" value="1"/>
</dbReference>
<dbReference type="GO" id="GO:0016323">
    <property type="term" value="C:basolateral plasma membrane"/>
    <property type="evidence" value="ECO:0007669"/>
    <property type="project" value="TreeGrafter"/>
</dbReference>
<dbReference type="GO" id="GO:0005912">
    <property type="term" value="C:adherens junction"/>
    <property type="evidence" value="ECO:0007669"/>
    <property type="project" value="TreeGrafter"/>
</dbReference>